<dbReference type="Proteomes" id="UP000076794">
    <property type="component" value="Chromosome"/>
</dbReference>
<sequence>MASDAGATTIALLTACSDPDLGIRSAVVQEMLDEATSDPRLARQVITTMLTASVLSLQAYADAADREPSDVLQALGLTWSARSLGV</sequence>
<name>A0A161IJT6_9MICO</name>
<proteinExistence type="predicted"/>
<dbReference type="KEGG" id="ido:I598_2825"/>
<gene>
    <name evidence="1" type="ORF">I598_2825</name>
</gene>
<dbReference type="OrthoDB" id="5146599at2"/>
<dbReference type="RefSeq" id="WP_068203477.1">
    <property type="nucleotide sequence ID" value="NZ_CP014209.1"/>
</dbReference>
<dbReference type="AlphaFoldDB" id="A0A161IJT6"/>
<evidence type="ECO:0000313" key="1">
    <source>
        <dbReference type="EMBL" id="ANC32344.1"/>
    </source>
</evidence>
<organism evidence="1 2">
    <name type="scientific">Isoptericola dokdonensis DS-3</name>
    <dbReference type="NCBI Taxonomy" id="1300344"/>
    <lineage>
        <taxon>Bacteria</taxon>
        <taxon>Bacillati</taxon>
        <taxon>Actinomycetota</taxon>
        <taxon>Actinomycetes</taxon>
        <taxon>Micrococcales</taxon>
        <taxon>Promicromonosporaceae</taxon>
        <taxon>Isoptericola</taxon>
    </lineage>
</organism>
<dbReference type="EMBL" id="CP014209">
    <property type="protein sequence ID" value="ANC32344.1"/>
    <property type="molecule type" value="Genomic_DNA"/>
</dbReference>
<evidence type="ECO:0000313" key="2">
    <source>
        <dbReference type="Proteomes" id="UP000076794"/>
    </source>
</evidence>
<keyword evidence="2" id="KW-1185">Reference proteome</keyword>
<reference evidence="1 2" key="1">
    <citation type="submission" date="2016-01" db="EMBL/GenBank/DDBJ databases">
        <title>Complete genome sequence of a soil Actinobacterium, Isoptericola dokdonensis DS-3.</title>
        <authorList>
            <person name="Kwon S.-K."/>
            <person name="Kim J.F."/>
        </authorList>
    </citation>
    <scope>NUCLEOTIDE SEQUENCE [LARGE SCALE GENOMIC DNA]</scope>
    <source>
        <strain evidence="1 2">DS-3</strain>
    </source>
</reference>
<protein>
    <submittedName>
        <fullName evidence="1">Uncharacterized protein</fullName>
    </submittedName>
</protein>
<accession>A0A161IJT6</accession>
<dbReference type="PATRIC" id="fig|1300344.3.peg.2841"/>
<dbReference type="STRING" id="1300344.I598_2825"/>